<evidence type="ECO:0000313" key="1">
    <source>
        <dbReference type="EMBL" id="MEQ3354107.1"/>
    </source>
</evidence>
<keyword evidence="2" id="KW-1185">Reference proteome</keyword>
<dbReference type="Proteomes" id="UP001481872">
    <property type="component" value="Unassembled WGS sequence"/>
</dbReference>
<sequence length="170" mass="20033">MLPQDQMIIVQQYVSICFITELYNNNFLESQFFNDMKFDNESIKDCIKAINIDNDGMFLIFLYSLLLIPKEKIYDVYKDEYDALDKKIDGLKIPLDSTYPASHKKYIRHIRNAIAHGKVEFKEDSIFFNDDYRGNQFCVEIPRCKIGDILTDLQKILLNYVTDLKNGRSF</sequence>
<name>A0ABV1J8G1_9FIRM</name>
<gene>
    <name evidence="1" type="ORF">AAA081_07370</name>
</gene>
<evidence type="ECO:0000313" key="2">
    <source>
        <dbReference type="Proteomes" id="UP001481872"/>
    </source>
</evidence>
<comment type="caution">
    <text evidence="1">The sequence shown here is derived from an EMBL/GenBank/DDBJ whole genome shotgun (WGS) entry which is preliminary data.</text>
</comment>
<reference evidence="1 2" key="1">
    <citation type="submission" date="2024-04" db="EMBL/GenBank/DDBJ databases">
        <title>Human intestinal bacterial collection.</title>
        <authorList>
            <person name="Pauvert C."/>
            <person name="Hitch T.C.A."/>
            <person name="Clavel T."/>
        </authorList>
    </citation>
    <scope>NUCLEOTIDE SEQUENCE [LARGE SCALE GENOMIC DNA]</scope>
    <source>
        <strain evidence="1 2">CLA-SR-H026</strain>
    </source>
</reference>
<evidence type="ECO:0008006" key="3">
    <source>
        <dbReference type="Google" id="ProtNLM"/>
    </source>
</evidence>
<proteinExistence type="predicted"/>
<dbReference type="EMBL" id="JBBNPS010000023">
    <property type="protein sequence ID" value="MEQ3354107.1"/>
    <property type="molecule type" value="Genomic_DNA"/>
</dbReference>
<dbReference type="RefSeq" id="WP_148471809.1">
    <property type="nucleotide sequence ID" value="NZ_JAOQJD010000002.1"/>
</dbReference>
<accession>A0ABV1J8G1</accession>
<organism evidence="1 2">
    <name type="scientific">Aedoeadaptatus acetigenes</name>
    <dbReference type="NCBI Taxonomy" id="2981723"/>
    <lineage>
        <taxon>Bacteria</taxon>
        <taxon>Bacillati</taxon>
        <taxon>Bacillota</taxon>
        <taxon>Tissierellia</taxon>
        <taxon>Tissierellales</taxon>
        <taxon>Peptoniphilaceae</taxon>
        <taxon>Aedoeadaptatus</taxon>
    </lineage>
</organism>
<protein>
    <recommendedName>
        <fullName evidence="3">pEK499-p136 HEPN domain-containing protein</fullName>
    </recommendedName>
</protein>